<evidence type="ECO:0000256" key="11">
    <source>
        <dbReference type="SAM" id="Coils"/>
    </source>
</evidence>
<comment type="similarity">
    <text evidence="2">Belongs to the FliJ family.</text>
</comment>
<keyword evidence="11" id="KW-0175">Coiled coil</keyword>
<keyword evidence="13" id="KW-1185">Reference proteome</keyword>
<protein>
    <recommendedName>
        <fullName evidence="3">Flagellar FliJ protein</fullName>
    </recommendedName>
</protein>
<evidence type="ECO:0000313" key="12">
    <source>
        <dbReference type="EMBL" id="MDQ0164664.1"/>
    </source>
</evidence>
<evidence type="ECO:0000256" key="3">
    <source>
        <dbReference type="ARBA" id="ARBA00020392"/>
    </source>
</evidence>
<evidence type="ECO:0000256" key="5">
    <source>
        <dbReference type="ARBA" id="ARBA00022475"/>
    </source>
</evidence>
<keyword evidence="5" id="KW-1003">Cell membrane</keyword>
<evidence type="ECO:0000256" key="9">
    <source>
        <dbReference type="ARBA" id="ARBA00023136"/>
    </source>
</evidence>
<comment type="subcellular location">
    <subcellularLocation>
        <location evidence="1">Cell membrane</location>
        <topology evidence="1">Peripheral membrane protein</topology>
        <orientation evidence="1">Cytoplasmic side</orientation>
    </subcellularLocation>
</comment>
<keyword evidence="12" id="KW-0966">Cell projection</keyword>
<dbReference type="InterPro" id="IPR012823">
    <property type="entry name" value="Flagell_FliJ"/>
</dbReference>
<evidence type="ECO:0000256" key="1">
    <source>
        <dbReference type="ARBA" id="ARBA00004413"/>
    </source>
</evidence>
<keyword evidence="4" id="KW-0813">Transport</keyword>
<evidence type="ECO:0000256" key="10">
    <source>
        <dbReference type="ARBA" id="ARBA00023225"/>
    </source>
</evidence>
<dbReference type="NCBIfam" id="TIGR02473">
    <property type="entry name" value="flagell_FliJ"/>
    <property type="match status" value="1"/>
</dbReference>
<evidence type="ECO:0000313" key="13">
    <source>
        <dbReference type="Proteomes" id="UP001235840"/>
    </source>
</evidence>
<dbReference type="Gene3D" id="1.10.287.1700">
    <property type="match status" value="1"/>
</dbReference>
<dbReference type="RefSeq" id="WP_307390612.1">
    <property type="nucleotide sequence ID" value="NZ_BAAADK010000018.1"/>
</dbReference>
<evidence type="ECO:0000256" key="6">
    <source>
        <dbReference type="ARBA" id="ARBA00022500"/>
    </source>
</evidence>
<evidence type="ECO:0000256" key="2">
    <source>
        <dbReference type="ARBA" id="ARBA00010004"/>
    </source>
</evidence>
<name>A0ABT9VUK6_9BACI</name>
<keyword evidence="10" id="KW-1006">Bacterial flagellum protein export</keyword>
<dbReference type="Proteomes" id="UP001235840">
    <property type="component" value="Unassembled WGS sequence"/>
</dbReference>
<feature type="coiled-coil region" evidence="11">
    <location>
        <begin position="12"/>
        <end position="108"/>
    </location>
</feature>
<keyword evidence="6" id="KW-0145">Chemotaxis</keyword>
<evidence type="ECO:0000256" key="8">
    <source>
        <dbReference type="ARBA" id="ARBA00022927"/>
    </source>
</evidence>
<dbReference type="EMBL" id="JAUSTY010000002">
    <property type="protein sequence ID" value="MDQ0164664.1"/>
    <property type="molecule type" value="Genomic_DNA"/>
</dbReference>
<evidence type="ECO:0000256" key="7">
    <source>
        <dbReference type="ARBA" id="ARBA00022795"/>
    </source>
</evidence>
<proteinExistence type="inferred from homology"/>
<evidence type="ECO:0000256" key="4">
    <source>
        <dbReference type="ARBA" id="ARBA00022448"/>
    </source>
</evidence>
<keyword evidence="12" id="KW-0969">Cilium</keyword>
<keyword evidence="9" id="KW-0472">Membrane</keyword>
<dbReference type="Pfam" id="PF02050">
    <property type="entry name" value="FliJ"/>
    <property type="match status" value="1"/>
</dbReference>
<accession>A0ABT9VUK6</accession>
<keyword evidence="12" id="KW-0282">Flagellum</keyword>
<comment type="caution">
    <text evidence="12">The sequence shown here is derived from an EMBL/GenBank/DDBJ whole genome shotgun (WGS) entry which is preliminary data.</text>
</comment>
<keyword evidence="8" id="KW-0653">Protein transport</keyword>
<gene>
    <name evidence="12" type="ORF">J2S11_000564</name>
</gene>
<keyword evidence="7" id="KW-1005">Bacterial flagellum biogenesis</keyword>
<reference evidence="12 13" key="1">
    <citation type="submission" date="2023-07" db="EMBL/GenBank/DDBJ databases">
        <title>Genomic Encyclopedia of Type Strains, Phase IV (KMG-IV): sequencing the most valuable type-strain genomes for metagenomic binning, comparative biology and taxonomic classification.</title>
        <authorList>
            <person name="Goeker M."/>
        </authorList>
    </citation>
    <scope>NUCLEOTIDE SEQUENCE [LARGE SCALE GENOMIC DNA]</scope>
    <source>
        <strain evidence="12 13">DSM 12751</strain>
    </source>
</reference>
<organism evidence="12 13">
    <name type="scientific">Caldalkalibacillus horti</name>
    <dbReference type="NCBI Taxonomy" id="77523"/>
    <lineage>
        <taxon>Bacteria</taxon>
        <taxon>Bacillati</taxon>
        <taxon>Bacillota</taxon>
        <taxon>Bacilli</taxon>
        <taxon>Bacillales</taxon>
        <taxon>Bacillaceae</taxon>
        <taxon>Caldalkalibacillus</taxon>
    </lineage>
</organism>
<sequence length="151" mass="17958">MSTYHYPYQRILDVKSKEKENAQLQMAKAIQRQSQAEIRINELEQKIGQATDRVEQQYVAVTRVQDLQGIENYMSVLRKKLSFEKKEVEFAKKNVDKKQEVLREKLKEEKTWMVLREKKENEHLEGLKHIEQQELDEMASTSFNRLSESKG</sequence>
<dbReference type="InterPro" id="IPR053716">
    <property type="entry name" value="Flag_assembly_chemotaxis_eff"/>
</dbReference>